<reference evidence="1" key="1">
    <citation type="submission" date="2017-07" db="EMBL/GenBank/DDBJ databases">
        <authorList>
            <person name="Mikheyev A."/>
            <person name="Grau M."/>
        </authorList>
    </citation>
    <scope>NUCLEOTIDE SEQUENCE</scope>
    <source>
        <tissue evidence="1">Venom_gland</tissue>
    </source>
</reference>
<dbReference type="EMBL" id="IACJ01089939">
    <property type="protein sequence ID" value="LAA52453.1"/>
    <property type="molecule type" value="Transcribed_RNA"/>
</dbReference>
<reference evidence="1" key="2">
    <citation type="submission" date="2017-11" db="EMBL/GenBank/DDBJ databases">
        <title>Coralsnake Venomics: Analyses of Venom Gland Transcriptomes and Proteomes of Six Brazilian Taxa.</title>
        <authorList>
            <person name="Aird S.D."/>
            <person name="Jorge da Silva N."/>
            <person name="Qiu L."/>
            <person name="Villar-Briones A."/>
            <person name="Aparecida-Saddi V."/>
            <person name="Campos-Telles M.P."/>
            <person name="Grau M."/>
            <person name="Mikheyev A.S."/>
        </authorList>
    </citation>
    <scope>NUCLEOTIDE SEQUENCE</scope>
    <source>
        <tissue evidence="1">Venom_gland</tissue>
    </source>
</reference>
<organism evidence="1">
    <name type="scientific">Micrurus corallinus</name>
    <name type="common">Brazilian coral snake</name>
    <dbReference type="NCBI Taxonomy" id="54390"/>
    <lineage>
        <taxon>Eukaryota</taxon>
        <taxon>Metazoa</taxon>
        <taxon>Chordata</taxon>
        <taxon>Craniata</taxon>
        <taxon>Vertebrata</taxon>
        <taxon>Euteleostomi</taxon>
        <taxon>Lepidosauria</taxon>
        <taxon>Squamata</taxon>
        <taxon>Bifurcata</taxon>
        <taxon>Unidentata</taxon>
        <taxon>Episquamata</taxon>
        <taxon>Toxicofera</taxon>
        <taxon>Serpentes</taxon>
        <taxon>Colubroidea</taxon>
        <taxon>Elapidae</taxon>
        <taxon>Elapinae</taxon>
        <taxon>Micrurus</taxon>
    </lineage>
</organism>
<protein>
    <submittedName>
        <fullName evidence="1">Uncharacterized protein</fullName>
    </submittedName>
</protein>
<sequence length="110" mass="12342">MLHELLKWFLLIQELKRLYPIQEQNVPLNPGMFRSPSRPCRSGGSFLKLSVSSAHSFWSPLVANSDRPSAYPDHLLFPSHVARTVPSGFPEICKRLHQPARTACSASSQS</sequence>
<dbReference type="AlphaFoldDB" id="A0A2D4FYA5"/>
<accession>A0A2D4FYA5</accession>
<proteinExistence type="predicted"/>
<name>A0A2D4FYA5_MICCO</name>
<evidence type="ECO:0000313" key="1">
    <source>
        <dbReference type="EMBL" id="LAA52453.1"/>
    </source>
</evidence>